<comment type="caution">
    <text evidence="1">The sequence shown here is derived from an EMBL/GenBank/DDBJ whole genome shotgun (WGS) entry which is preliminary data.</text>
</comment>
<name>A0A9D1MNF1_9FIRM</name>
<gene>
    <name evidence="1" type="ORF">IAB07_05465</name>
</gene>
<dbReference type="AlphaFoldDB" id="A0A9D1MNF1"/>
<sequence>MDDWEKLPEEEQMRAMNREYALARERRGVVEEAEKREDEFGCVRALELARAYLGEFARRSPRRKTRAERAERLAKELLKEVKSRFVSQAEEAQLPPPALNYAACKAGLDAALEDAVFALAMSGEKELLLRALALFALGQRL</sequence>
<evidence type="ECO:0000313" key="2">
    <source>
        <dbReference type="Proteomes" id="UP000824145"/>
    </source>
</evidence>
<organism evidence="1 2">
    <name type="scientific">Candidatus Caccalectryoclostridium excrementigallinarum</name>
    <dbReference type="NCBI Taxonomy" id="2840710"/>
    <lineage>
        <taxon>Bacteria</taxon>
        <taxon>Bacillati</taxon>
        <taxon>Bacillota</taxon>
        <taxon>Clostridia</taxon>
        <taxon>Christensenellales</taxon>
        <taxon>Christensenellaceae</taxon>
        <taxon>Christensenellaceae incertae sedis</taxon>
        <taxon>Candidatus Caccalectryoclostridium</taxon>
    </lineage>
</organism>
<proteinExistence type="predicted"/>
<dbReference type="EMBL" id="DVNJ01000030">
    <property type="protein sequence ID" value="HIU63194.1"/>
    <property type="molecule type" value="Genomic_DNA"/>
</dbReference>
<dbReference type="Proteomes" id="UP000824145">
    <property type="component" value="Unassembled WGS sequence"/>
</dbReference>
<protein>
    <submittedName>
        <fullName evidence="1">Uncharacterized protein</fullName>
    </submittedName>
</protein>
<reference evidence="1" key="1">
    <citation type="submission" date="2020-10" db="EMBL/GenBank/DDBJ databases">
        <authorList>
            <person name="Gilroy R."/>
        </authorList>
    </citation>
    <scope>NUCLEOTIDE SEQUENCE</scope>
    <source>
        <strain evidence="1">9366</strain>
    </source>
</reference>
<reference evidence="1" key="2">
    <citation type="journal article" date="2021" name="PeerJ">
        <title>Extensive microbial diversity within the chicken gut microbiome revealed by metagenomics and culture.</title>
        <authorList>
            <person name="Gilroy R."/>
            <person name="Ravi A."/>
            <person name="Getino M."/>
            <person name="Pursley I."/>
            <person name="Horton D.L."/>
            <person name="Alikhan N.F."/>
            <person name="Baker D."/>
            <person name="Gharbi K."/>
            <person name="Hall N."/>
            <person name="Watson M."/>
            <person name="Adriaenssens E.M."/>
            <person name="Foster-Nyarko E."/>
            <person name="Jarju S."/>
            <person name="Secka A."/>
            <person name="Antonio M."/>
            <person name="Oren A."/>
            <person name="Chaudhuri R.R."/>
            <person name="La Ragione R."/>
            <person name="Hildebrand F."/>
            <person name="Pallen M.J."/>
        </authorList>
    </citation>
    <scope>NUCLEOTIDE SEQUENCE</scope>
    <source>
        <strain evidence="1">9366</strain>
    </source>
</reference>
<evidence type="ECO:0000313" key="1">
    <source>
        <dbReference type="EMBL" id="HIU63194.1"/>
    </source>
</evidence>
<accession>A0A9D1MNF1</accession>